<organism evidence="1 2">
    <name type="scientific">Anaerosolibacter carboniphilus</name>
    <dbReference type="NCBI Taxonomy" id="1417629"/>
    <lineage>
        <taxon>Bacteria</taxon>
        <taxon>Bacillati</taxon>
        <taxon>Bacillota</taxon>
        <taxon>Clostridia</taxon>
        <taxon>Peptostreptococcales</taxon>
        <taxon>Thermotaleaceae</taxon>
        <taxon>Anaerosolibacter</taxon>
    </lineage>
</organism>
<comment type="caution">
    <text evidence="1">The sequence shown here is derived from an EMBL/GenBank/DDBJ whole genome shotgun (WGS) entry which is preliminary data.</text>
</comment>
<dbReference type="Proteomes" id="UP000579281">
    <property type="component" value="Unassembled WGS sequence"/>
</dbReference>
<proteinExistence type="predicted"/>
<dbReference type="AlphaFoldDB" id="A0A841KYQ1"/>
<evidence type="ECO:0000313" key="2">
    <source>
        <dbReference type="Proteomes" id="UP000579281"/>
    </source>
</evidence>
<protein>
    <submittedName>
        <fullName evidence="1">Zn finger protein HypA/HybF involved in hydrogenase expression</fullName>
    </submittedName>
</protein>
<name>A0A841KYQ1_9FIRM</name>
<accession>A0A841KYQ1</accession>
<dbReference type="EMBL" id="JACHEN010000043">
    <property type="protein sequence ID" value="MBB6218611.1"/>
    <property type="molecule type" value="Genomic_DNA"/>
</dbReference>
<dbReference type="RefSeq" id="WP_184313236.1">
    <property type="nucleotide sequence ID" value="NZ_JACHEN010000043.1"/>
</dbReference>
<sequence>MHDTILLGRISQALDGLCKENNILKVDQILVGVSPNSHVNSENLKTYLQEHNAPAVGEWTDVLVQKEEIEEQSAVIHSLKGDILAR</sequence>
<keyword evidence="2" id="KW-1185">Reference proteome</keyword>
<evidence type="ECO:0000313" key="1">
    <source>
        <dbReference type="EMBL" id="MBB6218611.1"/>
    </source>
</evidence>
<gene>
    <name evidence="1" type="ORF">HNQ80_004785</name>
</gene>
<reference evidence="1 2" key="1">
    <citation type="submission" date="2020-08" db="EMBL/GenBank/DDBJ databases">
        <title>Genomic Encyclopedia of Type Strains, Phase IV (KMG-IV): sequencing the most valuable type-strain genomes for metagenomic binning, comparative biology and taxonomic classification.</title>
        <authorList>
            <person name="Goeker M."/>
        </authorList>
    </citation>
    <scope>NUCLEOTIDE SEQUENCE [LARGE SCALE GENOMIC DNA]</scope>
    <source>
        <strain evidence="1 2">DSM 103526</strain>
    </source>
</reference>